<evidence type="ECO:0000256" key="1">
    <source>
        <dbReference type="SAM" id="Phobius"/>
    </source>
</evidence>
<reference evidence="3 4" key="1">
    <citation type="submission" date="2019-01" db="EMBL/GenBank/DDBJ databases">
        <title>Lactibacter flavus gen. nov., sp. nov., a novel bacterium of the family Propionibacteriaceae isolated from raw milk and dairy products.</title>
        <authorList>
            <person name="Huptas C."/>
            <person name="Wenning M."/>
            <person name="Breitenwieser F."/>
            <person name="Doll E."/>
            <person name="Von Neubeck M."/>
            <person name="Busse H.-J."/>
            <person name="Scherer S."/>
        </authorList>
    </citation>
    <scope>NUCLEOTIDE SEQUENCE [LARGE SCALE GENOMIC DNA]</scope>
    <source>
        <strain evidence="3 4">KCTC 33808</strain>
    </source>
</reference>
<dbReference type="GO" id="GO:0005525">
    <property type="term" value="F:GTP binding"/>
    <property type="evidence" value="ECO:0007669"/>
    <property type="project" value="InterPro"/>
</dbReference>
<organism evidence="3 4">
    <name type="scientific">Propioniciclava sinopodophylli</name>
    <dbReference type="NCBI Taxonomy" id="1837344"/>
    <lineage>
        <taxon>Bacteria</taxon>
        <taxon>Bacillati</taxon>
        <taxon>Actinomycetota</taxon>
        <taxon>Actinomycetes</taxon>
        <taxon>Propionibacteriales</taxon>
        <taxon>Propionibacteriaceae</taxon>
        <taxon>Propioniciclava</taxon>
    </lineage>
</organism>
<dbReference type="InterPro" id="IPR006073">
    <property type="entry name" value="GTP-bd"/>
</dbReference>
<comment type="caution">
    <text evidence="3">The sequence shown here is derived from an EMBL/GenBank/DDBJ whole genome shotgun (WGS) entry which is preliminary data.</text>
</comment>
<feature type="transmembrane region" description="Helical" evidence="1">
    <location>
        <begin position="415"/>
        <end position="445"/>
    </location>
</feature>
<dbReference type="EMBL" id="SDMQ01000017">
    <property type="protein sequence ID" value="TBT82799.1"/>
    <property type="molecule type" value="Genomic_DNA"/>
</dbReference>
<gene>
    <name evidence="3" type="ORF">ET989_13405</name>
</gene>
<dbReference type="AlphaFoldDB" id="A0A4Q9KB80"/>
<dbReference type="PANTHER" id="PTHR42698:SF1">
    <property type="entry name" value="GTPASE ERA, MITOCHONDRIAL"/>
    <property type="match status" value="1"/>
</dbReference>
<dbReference type="InterPro" id="IPR005662">
    <property type="entry name" value="GTPase_Era-like"/>
</dbReference>
<keyword evidence="1" id="KW-0472">Membrane</keyword>
<proteinExistence type="predicted"/>
<dbReference type="OrthoDB" id="974105at2"/>
<keyword evidence="1" id="KW-1133">Transmembrane helix</keyword>
<evidence type="ECO:0000313" key="3">
    <source>
        <dbReference type="EMBL" id="TBT82799.1"/>
    </source>
</evidence>
<dbReference type="PANTHER" id="PTHR42698">
    <property type="entry name" value="GTPASE ERA"/>
    <property type="match status" value="1"/>
</dbReference>
<accession>A0A4Q9KB80</accession>
<dbReference type="GO" id="GO:0000028">
    <property type="term" value="P:ribosomal small subunit assembly"/>
    <property type="evidence" value="ECO:0007669"/>
    <property type="project" value="TreeGrafter"/>
</dbReference>
<feature type="domain" description="G" evidence="2">
    <location>
        <begin position="55"/>
        <end position="166"/>
    </location>
</feature>
<keyword evidence="4" id="KW-1185">Reference proteome</keyword>
<feature type="transmembrane region" description="Helical" evidence="1">
    <location>
        <begin position="465"/>
        <end position="485"/>
    </location>
</feature>
<keyword evidence="1" id="KW-0812">Transmembrane</keyword>
<dbReference type="Proteomes" id="UP000292373">
    <property type="component" value="Unassembled WGS sequence"/>
</dbReference>
<name>A0A4Q9KB80_9ACTN</name>
<dbReference type="SUPFAM" id="SSF52540">
    <property type="entry name" value="P-loop containing nucleoside triphosphate hydrolases"/>
    <property type="match status" value="1"/>
</dbReference>
<evidence type="ECO:0000259" key="2">
    <source>
        <dbReference type="Pfam" id="PF01926"/>
    </source>
</evidence>
<dbReference type="InterPro" id="IPR027417">
    <property type="entry name" value="P-loop_NTPase"/>
</dbReference>
<protein>
    <submittedName>
        <fullName evidence="3">ABC transporter</fullName>
    </submittedName>
</protein>
<dbReference type="RefSeq" id="WP_131169827.1">
    <property type="nucleotide sequence ID" value="NZ_SDMQ01000017.1"/>
</dbReference>
<dbReference type="Gene3D" id="3.40.50.300">
    <property type="entry name" value="P-loop containing nucleotide triphosphate hydrolases"/>
    <property type="match status" value="1"/>
</dbReference>
<dbReference type="GO" id="GO:0019843">
    <property type="term" value="F:rRNA binding"/>
    <property type="evidence" value="ECO:0007669"/>
    <property type="project" value="TreeGrafter"/>
</dbReference>
<sequence length="534" mass="57654">MARDLKPSIAMRLKSLDEAIDLARGRASDEVVEAADAVVDRAGHRLSIAGEHTVVALAGATGSGKSSTFNAISGTKLARTGVTRPTTSEAMSVSWGTEQPVELLDWLDVQRRHLVASGESAFQDLVLLDLPDHDSTEVGHRLTVDRLVELVDMLVWVVDPQKYADGALHDGYLKPLADHAEVMVVVLNQVDRLDATQRADALADLRRLLDAEGLTRTKVMAMSALTGEGVAELRALLEEVAKAKAMKTQRFTADVLRHAGLLAAELGTSPVPRLGGDVIDRLNETMAEAAAVPVVTDGVLKAWRHRGTIATGWPMVSWLKRLKPDPLRKLRVGLSPRELSPTDVSRTSLPKATSVQKARLDAALRGLLDAATDGVPRGWADQIRRVGRGNEKLLADRLDQAVATTDLRMDRGHGWWVLVTILQWILFLALIVGAVWLALPLVFALLQMPIDLPVIAWQGWPVQTVLVAGGIAGGVVLALLSRVFVEAGAQVKARQARKELTDAISEVTAVEVVQPIQAELDRLTAAREAAKRAA</sequence>
<dbReference type="GO" id="GO:0005829">
    <property type="term" value="C:cytosol"/>
    <property type="evidence" value="ECO:0007669"/>
    <property type="project" value="TreeGrafter"/>
</dbReference>
<dbReference type="Pfam" id="PF01926">
    <property type="entry name" value="MMR_HSR1"/>
    <property type="match status" value="1"/>
</dbReference>
<dbReference type="GO" id="GO:0043024">
    <property type="term" value="F:ribosomal small subunit binding"/>
    <property type="evidence" value="ECO:0007669"/>
    <property type="project" value="TreeGrafter"/>
</dbReference>
<evidence type="ECO:0000313" key="4">
    <source>
        <dbReference type="Proteomes" id="UP000292373"/>
    </source>
</evidence>